<dbReference type="RefSeq" id="WP_267992225.1">
    <property type="nucleotide sequence ID" value="NZ_JAPQFC010000922.1"/>
</dbReference>
<dbReference type="AlphaFoldDB" id="A0A9Q4DK53"/>
<gene>
    <name evidence="1" type="ORF">OYG11_12225</name>
</gene>
<comment type="caution">
    <text evidence="1">The sequence shown here is derived from an EMBL/GenBank/DDBJ whole genome shotgun (WGS) entry which is preliminary data.</text>
</comment>
<protein>
    <submittedName>
        <fullName evidence="1">Uncharacterized protein</fullName>
    </submittedName>
</protein>
<reference evidence="1" key="2">
    <citation type="submission" date="2022-12" db="EMBL/GenBank/DDBJ databases">
        <authorList>
            <person name="Kardos G."/>
            <person name="Sarkozi R."/>
            <person name="Laczko L."/>
            <person name="Marton S."/>
            <person name="Makrai L."/>
            <person name="Banyai K."/>
            <person name="Fodor L."/>
        </authorList>
    </citation>
    <scope>NUCLEOTIDE SEQUENCE</scope>
    <source>
        <strain evidence="1">84/14</strain>
    </source>
</reference>
<organism evidence="1 2">
    <name type="scientific">Actinobacillus pleuropneumoniae</name>
    <name type="common">Haemophilus pleuropneumoniae</name>
    <dbReference type="NCBI Taxonomy" id="715"/>
    <lineage>
        <taxon>Bacteria</taxon>
        <taxon>Pseudomonadati</taxon>
        <taxon>Pseudomonadota</taxon>
        <taxon>Gammaproteobacteria</taxon>
        <taxon>Pasteurellales</taxon>
        <taxon>Pasteurellaceae</taxon>
        <taxon>Actinobacillus</taxon>
    </lineage>
</organism>
<feature type="non-terminal residue" evidence="1">
    <location>
        <position position="72"/>
    </location>
</feature>
<dbReference type="EMBL" id="JAPQFC010000922">
    <property type="protein sequence ID" value="MCY6524965.1"/>
    <property type="molecule type" value="Genomic_DNA"/>
</dbReference>
<evidence type="ECO:0000313" key="2">
    <source>
        <dbReference type="Proteomes" id="UP001077788"/>
    </source>
</evidence>
<accession>A0A9Q4DK53</accession>
<sequence>MKETPQENSIPKLVVKLEDLYDIKDRFKPVTNAKLQISTLRFELINLGTEQIPQNINLGLGLSLEEKEAFIR</sequence>
<proteinExistence type="predicted"/>
<evidence type="ECO:0000313" key="1">
    <source>
        <dbReference type="EMBL" id="MCY6524965.1"/>
    </source>
</evidence>
<dbReference type="Proteomes" id="UP001077788">
    <property type="component" value="Unassembled WGS sequence"/>
</dbReference>
<name>A0A9Q4DK53_ACTPL</name>
<reference evidence="1" key="1">
    <citation type="journal article" date="2021" name="Vet Sci">
        <title>O-Serogroups and Pathovirotypes of Escherichia coli Isolated from Post-Weaning Piglets Showing Diarrhoea and/or Oedema in South Korea.</title>
        <authorList>
            <person name="Byun J.W."/>
            <person name="Moon B.Y."/>
            <person name="Do K.H."/>
            <person name="Lee K."/>
            <person name="Lee H.Y."/>
            <person name="Kim W.I."/>
            <person name="So B."/>
            <person name="Lee W.K."/>
        </authorList>
    </citation>
    <scope>NUCLEOTIDE SEQUENCE</scope>
    <source>
        <strain evidence="1">84/14</strain>
    </source>
</reference>